<dbReference type="PANTHER" id="PTHR43405:SF1">
    <property type="entry name" value="GLYCOSYL HYDROLASE DIGH"/>
    <property type="match status" value="1"/>
</dbReference>
<dbReference type="EMBL" id="DXEQ01000255">
    <property type="protein sequence ID" value="HIX73052.1"/>
    <property type="molecule type" value="Genomic_DNA"/>
</dbReference>
<evidence type="ECO:0000313" key="5">
    <source>
        <dbReference type="Proteomes" id="UP000886805"/>
    </source>
</evidence>
<proteinExistence type="predicted"/>
<dbReference type="Pfam" id="PF02638">
    <property type="entry name" value="GHL10"/>
    <property type="match status" value="1"/>
</dbReference>
<feature type="domain" description="Glycosyl hydrolase-like 10" evidence="3">
    <location>
        <begin position="34"/>
        <end position="347"/>
    </location>
</feature>
<reference evidence="4" key="2">
    <citation type="submission" date="2021-04" db="EMBL/GenBank/DDBJ databases">
        <authorList>
            <person name="Gilroy R."/>
        </authorList>
    </citation>
    <scope>NUCLEOTIDE SEQUENCE</scope>
    <source>
        <strain evidence="4">ChiSxjej3B15-1167</strain>
    </source>
</reference>
<dbReference type="Proteomes" id="UP000886805">
    <property type="component" value="Unassembled WGS sequence"/>
</dbReference>
<evidence type="ECO:0000256" key="1">
    <source>
        <dbReference type="ARBA" id="ARBA00022729"/>
    </source>
</evidence>
<dbReference type="PANTHER" id="PTHR43405">
    <property type="entry name" value="GLYCOSYL HYDROLASE DIGH"/>
    <property type="match status" value="1"/>
</dbReference>
<feature type="chain" id="PRO_5039061091" evidence="2">
    <location>
        <begin position="27"/>
        <end position="402"/>
    </location>
</feature>
<dbReference type="AlphaFoldDB" id="A0A9D1X566"/>
<dbReference type="SUPFAM" id="SSF51445">
    <property type="entry name" value="(Trans)glycosidases"/>
    <property type="match status" value="1"/>
</dbReference>
<evidence type="ECO:0000259" key="3">
    <source>
        <dbReference type="Pfam" id="PF02638"/>
    </source>
</evidence>
<organism evidence="4 5">
    <name type="scientific">Candidatus Anaerobutyricum stercoripullorum</name>
    <dbReference type="NCBI Taxonomy" id="2838456"/>
    <lineage>
        <taxon>Bacteria</taxon>
        <taxon>Bacillati</taxon>
        <taxon>Bacillota</taxon>
        <taxon>Clostridia</taxon>
        <taxon>Lachnospirales</taxon>
        <taxon>Lachnospiraceae</taxon>
        <taxon>Anaerobutyricum</taxon>
    </lineage>
</organism>
<dbReference type="InterPro" id="IPR052177">
    <property type="entry name" value="Divisome_Glycosyl_Hydrolase"/>
</dbReference>
<dbReference type="Gene3D" id="3.20.20.80">
    <property type="entry name" value="Glycosidases"/>
    <property type="match status" value="1"/>
</dbReference>
<gene>
    <name evidence="4" type="ORF">H9849_08530</name>
</gene>
<reference evidence="4" key="1">
    <citation type="journal article" date="2021" name="PeerJ">
        <title>Extensive microbial diversity within the chicken gut microbiome revealed by metagenomics and culture.</title>
        <authorList>
            <person name="Gilroy R."/>
            <person name="Ravi A."/>
            <person name="Getino M."/>
            <person name="Pursley I."/>
            <person name="Horton D.L."/>
            <person name="Alikhan N.F."/>
            <person name="Baker D."/>
            <person name="Gharbi K."/>
            <person name="Hall N."/>
            <person name="Watson M."/>
            <person name="Adriaenssens E.M."/>
            <person name="Foster-Nyarko E."/>
            <person name="Jarju S."/>
            <person name="Secka A."/>
            <person name="Antonio M."/>
            <person name="Oren A."/>
            <person name="Chaudhuri R.R."/>
            <person name="La Ragione R."/>
            <person name="Hildebrand F."/>
            <person name="Pallen M.J."/>
        </authorList>
    </citation>
    <scope>NUCLEOTIDE SEQUENCE</scope>
    <source>
        <strain evidence="4">ChiSxjej3B15-1167</strain>
    </source>
</reference>
<dbReference type="InterPro" id="IPR017853">
    <property type="entry name" value="GH"/>
</dbReference>
<evidence type="ECO:0000256" key="2">
    <source>
        <dbReference type="SAM" id="SignalP"/>
    </source>
</evidence>
<keyword evidence="1 2" id="KW-0732">Signal</keyword>
<name>A0A9D1X566_9FIRM</name>
<dbReference type="InterPro" id="IPR003790">
    <property type="entry name" value="GHL10"/>
</dbReference>
<evidence type="ECO:0000313" key="4">
    <source>
        <dbReference type="EMBL" id="HIX73052.1"/>
    </source>
</evidence>
<protein>
    <submittedName>
        <fullName evidence="4">Family 10 glycosylhydrolase</fullName>
    </submittedName>
</protein>
<accession>A0A9D1X566</accession>
<feature type="signal peptide" evidence="2">
    <location>
        <begin position="1"/>
        <end position="26"/>
    </location>
</feature>
<comment type="caution">
    <text evidence="4">The sequence shown here is derived from an EMBL/GenBank/DDBJ whole genome shotgun (WGS) entry which is preliminary data.</text>
</comment>
<sequence>MKKQLTAILLAVLMVCGILAPVKAEAAASADDYRAVWFSYYDYEDYLKSADRNNAAEFTTFFRKVVGKCKTRGMNRIIVQVRPTGDAIYDSDIFPTSSYISGKQGRDISYDPLAIMVEEAHRQGLGIEAWINPYRVSFNTSYSQLSKDNPARKWHESANAADRRNVLSYNGQLYYNPSKPEVRNLIIDGVEEIVRKYDVDGIHMDDYFYPSFSSGNYKTAFDAPEYNASAEKSNGVSIKNYRRKQVNKLVKGIKKAIKAIDPSVVFGVSPAGNIDSLNSKYAYYVNIKKWTNSTKFVDYIAPQIYWGFSHKTAPFAKVTDRWSAMVDQSKVKLYIGLPAYKMAQPSNGTTKAERKELKSKTLLKKQAKYAIKKNADGIIVFDYADLDKTACKKLAKYLKKTY</sequence>